<dbReference type="PIRSF" id="PIRSF002401">
    <property type="entry name" value="GTP_bd_Obg/CgtA"/>
    <property type="match status" value="1"/>
</dbReference>
<keyword evidence="2 7" id="KW-0963">Cytoplasm</keyword>
<dbReference type="PATRIC" id="fig|1618445.3.peg.559"/>
<dbReference type="FunFam" id="2.70.210.12:FF:000001">
    <property type="entry name" value="GTPase Obg"/>
    <property type="match status" value="1"/>
</dbReference>
<evidence type="ECO:0000259" key="10">
    <source>
        <dbReference type="PROSITE" id="PS51883"/>
    </source>
</evidence>
<feature type="binding site" evidence="7">
    <location>
        <position position="201"/>
    </location>
    <ligand>
        <name>Mg(2+)</name>
        <dbReference type="ChEBI" id="CHEBI:18420"/>
    </ligand>
</feature>
<evidence type="ECO:0000256" key="6">
    <source>
        <dbReference type="ARBA" id="ARBA00023134"/>
    </source>
</evidence>
<dbReference type="PROSITE" id="PS00905">
    <property type="entry name" value="GTP1_OBG"/>
    <property type="match status" value="1"/>
</dbReference>
<comment type="cofactor">
    <cofactor evidence="7">
        <name>Mg(2+)</name>
        <dbReference type="ChEBI" id="CHEBI:18420"/>
    </cofactor>
</comment>
<feature type="binding site" evidence="7">
    <location>
        <begin position="174"/>
        <end position="181"/>
    </location>
    <ligand>
        <name>GTP</name>
        <dbReference type="ChEBI" id="CHEBI:37565"/>
    </ligand>
</feature>
<dbReference type="InterPro" id="IPR031167">
    <property type="entry name" value="G_OBG"/>
</dbReference>
<comment type="subcellular location">
    <subcellularLocation>
        <location evidence="7">Cytoplasm</location>
    </subcellularLocation>
</comment>
<dbReference type="HAMAP" id="MF_01454">
    <property type="entry name" value="GTPase_Obg"/>
    <property type="match status" value="1"/>
</dbReference>
<dbReference type="PROSITE" id="PS51883">
    <property type="entry name" value="OBG"/>
    <property type="match status" value="1"/>
</dbReference>
<evidence type="ECO:0000256" key="8">
    <source>
        <dbReference type="SAM" id="MobiDB-lite"/>
    </source>
</evidence>
<evidence type="ECO:0000313" key="11">
    <source>
        <dbReference type="EMBL" id="KKU87930.1"/>
    </source>
</evidence>
<dbReference type="GO" id="GO:0000287">
    <property type="term" value="F:magnesium ion binding"/>
    <property type="evidence" value="ECO:0007669"/>
    <property type="project" value="InterPro"/>
</dbReference>
<dbReference type="InterPro" id="IPR036726">
    <property type="entry name" value="GTP1_OBG_dom_sf"/>
</dbReference>
<keyword evidence="4 7" id="KW-0378">Hydrolase</keyword>
<evidence type="ECO:0000256" key="4">
    <source>
        <dbReference type="ARBA" id="ARBA00022801"/>
    </source>
</evidence>
<feature type="region of interest" description="Disordered" evidence="8">
    <location>
        <begin position="31"/>
        <end position="53"/>
    </location>
</feature>
<dbReference type="PRINTS" id="PR00326">
    <property type="entry name" value="GTP1OBG"/>
</dbReference>
<keyword evidence="7" id="KW-0479">Metal-binding</keyword>
<feature type="binding site" evidence="7">
    <location>
        <begin position="311"/>
        <end position="313"/>
    </location>
    <ligand>
        <name>GTP</name>
        <dbReference type="ChEBI" id="CHEBI:37565"/>
    </ligand>
</feature>
<feature type="binding site" evidence="7">
    <location>
        <begin position="199"/>
        <end position="203"/>
    </location>
    <ligand>
        <name>GTP</name>
        <dbReference type="ChEBI" id="CHEBI:37565"/>
    </ligand>
</feature>
<feature type="binding site" evidence="7">
    <location>
        <begin position="216"/>
        <end position="219"/>
    </location>
    <ligand>
        <name>GTP</name>
        <dbReference type="ChEBI" id="CHEBI:37565"/>
    </ligand>
</feature>
<dbReference type="GO" id="GO:0005525">
    <property type="term" value="F:GTP binding"/>
    <property type="evidence" value="ECO:0007669"/>
    <property type="project" value="UniProtKB-UniRule"/>
</dbReference>
<dbReference type="CDD" id="cd01898">
    <property type="entry name" value="Obg"/>
    <property type="match status" value="1"/>
</dbReference>
<reference evidence="11 12" key="1">
    <citation type="journal article" date="2015" name="Nature">
        <title>rRNA introns, odd ribosomes, and small enigmatic genomes across a large radiation of phyla.</title>
        <authorList>
            <person name="Brown C.T."/>
            <person name="Hug L.A."/>
            <person name="Thomas B.C."/>
            <person name="Sharon I."/>
            <person name="Castelle C.J."/>
            <person name="Singh A."/>
            <person name="Wilkins M.J."/>
            <person name="Williams K.H."/>
            <person name="Banfield J.F."/>
        </authorList>
    </citation>
    <scope>NUCLEOTIDE SEQUENCE [LARGE SCALE GENOMIC DNA]</scope>
</reference>
<comment type="subunit">
    <text evidence="7">Monomer.</text>
</comment>
<evidence type="ECO:0000256" key="1">
    <source>
        <dbReference type="ARBA" id="ARBA00007699"/>
    </source>
</evidence>
<dbReference type="GO" id="GO:0042254">
    <property type="term" value="P:ribosome biogenesis"/>
    <property type="evidence" value="ECO:0007669"/>
    <property type="project" value="UniProtKB-UniRule"/>
</dbReference>
<feature type="domain" description="OBG-type G" evidence="9">
    <location>
        <begin position="168"/>
        <end position="330"/>
    </location>
</feature>
<dbReference type="InterPro" id="IPR006169">
    <property type="entry name" value="GTP1_OBG_dom"/>
</dbReference>
<dbReference type="GO" id="GO:0005737">
    <property type="term" value="C:cytoplasm"/>
    <property type="evidence" value="ECO:0007669"/>
    <property type="project" value="UniProtKB-SubCell"/>
</dbReference>
<dbReference type="SUPFAM" id="SSF82051">
    <property type="entry name" value="Obg GTP-binding protein N-terminal domain"/>
    <property type="match status" value="1"/>
</dbReference>
<evidence type="ECO:0000259" key="9">
    <source>
        <dbReference type="PROSITE" id="PS51710"/>
    </source>
</evidence>
<evidence type="ECO:0000256" key="2">
    <source>
        <dbReference type="ARBA" id="ARBA00022490"/>
    </source>
</evidence>
<dbReference type="NCBIfam" id="NF008956">
    <property type="entry name" value="PRK12299.1"/>
    <property type="match status" value="1"/>
</dbReference>
<dbReference type="PANTHER" id="PTHR11702:SF31">
    <property type="entry name" value="MITOCHONDRIAL RIBOSOME-ASSOCIATED GTPASE 2"/>
    <property type="match status" value="1"/>
</dbReference>
<feature type="compositionally biased region" description="Gly residues" evidence="8">
    <location>
        <begin position="42"/>
        <end position="52"/>
    </location>
</feature>
<evidence type="ECO:0000256" key="7">
    <source>
        <dbReference type="HAMAP-Rule" id="MF_01454"/>
    </source>
</evidence>
<dbReference type="InterPro" id="IPR006074">
    <property type="entry name" value="GTP1-OBG_CS"/>
</dbReference>
<dbReference type="InterPro" id="IPR045086">
    <property type="entry name" value="OBG_GTPase"/>
</dbReference>
<dbReference type="Pfam" id="PF01926">
    <property type="entry name" value="MMR_HSR1"/>
    <property type="match status" value="1"/>
</dbReference>
<evidence type="ECO:0000256" key="3">
    <source>
        <dbReference type="ARBA" id="ARBA00022741"/>
    </source>
</evidence>
<comment type="similarity">
    <text evidence="1 7">Belongs to the TRAFAC class OBG-HflX-like GTPase superfamily. OBG GTPase family.</text>
</comment>
<sequence>MALRKWYNRAMLVDNIKLTIKAGDGGDGSAHLLRDARTSKGGPDGGNGGNGGNIYFQGSHNITDLREFRYKKKIEADNGIAGKGQKMFGRNASHVTTFFPLGTRITNLISGEVYEITDTTTRILAARGGIGGRGNVEFKTPTNQTPRNIERGTPGEEKQLFLELRLIAQIGLIGLPNAGKSSLLAVLTHATPKIADYPFTTLEPNIGMLDAAAIADIPGLIEGASKGKGLGIDFLRHIAKTKIIIHCIDLTNTHPKTSYDTVRNELKKFNTELLAKPEYVLLSKSDLASQATIRKTRALFEKAGKNVLICSIYDQQSIDALKQKLKKLLENAPGNA</sequence>
<comment type="caution">
    <text evidence="11">The sequence shown here is derived from an EMBL/GenBank/DDBJ whole genome shotgun (WGS) entry which is preliminary data.</text>
</comment>
<keyword evidence="6 7" id="KW-0342">GTP-binding</keyword>
<comment type="function">
    <text evidence="7">An essential GTPase which binds GTP, GDP and possibly (p)ppGpp with moderate affinity, with high nucleotide exchange rates and a fairly low GTP hydrolysis rate. Plays a role in control of the cell cycle, stress response, ribosome biogenesis and in those bacteria that undergo differentiation, in morphogenesis control.</text>
</comment>
<dbReference type="InterPro" id="IPR027417">
    <property type="entry name" value="P-loop_NTPase"/>
</dbReference>
<dbReference type="Pfam" id="PF01018">
    <property type="entry name" value="GTP1_OBG"/>
    <property type="match status" value="1"/>
</dbReference>
<dbReference type="SUPFAM" id="SSF52540">
    <property type="entry name" value="P-loop containing nucleoside triphosphate hydrolases"/>
    <property type="match status" value="1"/>
</dbReference>
<dbReference type="PROSITE" id="PS51710">
    <property type="entry name" value="G_OBG"/>
    <property type="match status" value="1"/>
</dbReference>
<dbReference type="GO" id="GO:0003924">
    <property type="term" value="F:GTPase activity"/>
    <property type="evidence" value="ECO:0007669"/>
    <property type="project" value="UniProtKB-UniRule"/>
</dbReference>
<evidence type="ECO:0000313" key="12">
    <source>
        <dbReference type="Proteomes" id="UP000034739"/>
    </source>
</evidence>
<dbReference type="Gene3D" id="3.40.50.300">
    <property type="entry name" value="P-loop containing nucleotide triphosphate hydrolases"/>
    <property type="match status" value="1"/>
</dbReference>
<feature type="domain" description="Obg" evidence="10">
    <location>
        <begin position="10"/>
        <end position="167"/>
    </location>
</feature>
<proteinExistence type="inferred from homology"/>
<keyword evidence="5 7" id="KW-0460">Magnesium</keyword>
<dbReference type="NCBIfam" id="TIGR02729">
    <property type="entry name" value="Obg_CgtA"/>
    <property type="match status" value="1"/>
</dbReference>
<dbReference type="EC" id="3.6.5.-" evidence="7"/>
<organism evidence="11 12">
    <name type="scientific">Candidatus Gottesmanbacteria bacterium GW2011_GWA2_47_9</name>
    <dbReference type="NCBI Taxonomy" id="1618445"/>
    <lineage>
        <taxon>Bacteria</taxon>
        <taxon>Candidatus Gottesmaniibacteriota</taxon>
    </lineage>
</organism>
<dbReference type="InterPro" id="IPR006073">
    <property type="entry name" value="GTP-bd"/>
</dbReference>
<dbReference type="InterPro" id="IPR014100">
    <property type="entry name" value="GTP-bd_Obg/CgtA"/>
</dbReference>
<dbReference type="EMBL" id="LCOY01000016">
    <property type="protein sequence ID" value="KKU87930.1"/>
    <property type="molecule type" value="Genomic_DNA"/>
</dbReference>
<feature type="binding site" evidence="7">
    <location>
        <position position="181"/>
    </location>
    <ligand>
        <name>Mg(2+)</name>
        <dbReference type="ChEBI" id="CHEBI:18420"/>
    </ligand>
</feature>
<keyword evidence="3 7" id="KW-0547">Nucleotide-binding</keyword>
<evidence type="ECO:0000256" key="5">
    <source>
        <dbReference type="ARBA" id="ARBA00022842"/>
    </source>
</evidence>
<dbReference type="AlphaFoldDB" id="A0A0G1X0G1"/>
<dbReference type="Proteomes" id="UP000034739">
    <property type="component" value="Unassembled WGS sequence"/>
</dbReference>
<dbReference type="Gene3D" id="2.70.210.12">
    <property type="entry name" value="GTP1/OBG domain"/>
    <property type="match status" value="1"/>
</dbReference>
<accession>A0A0G1X0G1</accession>
<dbReference type="PANTHER" id="PTHR11702">
    <property type="entry name" value="DEVELOPMENTALLY REGULATED GTP-BINDING PROTEIN-RELATED"/>
    <property type="match status" value="1"/>
</dbReference>
<feature type="binding site" evidence="7">
    <location>
        <begin position="283"/>
        <end position="286"/>
    </location>
    <ligand>
        <name>GTP</name>
        <dbReference type="ChEBI" id="CHEBI:37565"/>
    </ligand>
</feature>
<gene>
    <name evidence="7" type="primary">obg</name>
    <name evidence="11" type="ORF">UY16_C0016G0022</name>
</gene>
<name>A0A0G1X0G1_9BACT</name>
<protein>
    <recommendedName>
        <fullName evidence="7">GTPase Obg</fullName>
        <ecNumber evidence="7">3.6.5.-</ecNumber>
    </recommendedName>
    <alternativeName>
        <fullName evidence="7">GTP-binding protein Obg</fullName>
    </alternativeName>
</protein>